<feature type="region of interest" description="Disordered" evidence="1">
    <location>
        <begin position="1"/>
        <end position="20"/>
    </location>
</feature>
<evidence type="ECO:0000313" key="2">
    <source>
        <dbReference type="EMBL" id="KAJ4438861.1"/>
    </source>
</evidence>
<feature type="compositionally biased region" description="Polar residues" evidence="1">
    <location>
        <begin position="66"/>
        <end position="76"/>
    </location>
</feature>
<feature type="compositionally biased region" description="Low complexity" evidence="1">
    <location>
        <begin position="43"/>
        <end position="54"/>
    </location>
</feature>
<comment type="caution">
    <text evidence="2">The sequence shown here is derived from an EMBL/GenBank/DDBJ whole genome shotgun (WGS) entry which is preliminary data.</text>
</comment>
<evidence type="ECO:0000313" key="3">
    <source>
        <dbReference type="Proteomes" id="UP001148838"/>
    </source>
</evidence>
<dbReference type="Proteomes" id="UP001148838">
    <property type="component" value="Unassembled WGS sequence"/>
</dbReference>
<dbReference type="EMBL" id="JAJSOF020000019">
    <property type="protein sequence ID" value="KAJ4438861.1"/>
    <property type="molecule type" value="Genomic_DNA"/>
</dbReference>
<evidence type="ECO:0000256" key="1">
    <source>
        <dbReference type="SAM" id="MobiDB-lite"/>
    </source>
</evidence>
<name>A0ABQ8SYJ6_PERAM</name>
<gene>
    <name evidence="2" type="ORF">ANN_14814</name>
</gene>
<protein>
    <submittedName>
        <fullName evidence="2">Uncharacterized protein</fullName>
    </submittedName>
</protein>
<feature type="region of interest" description="Disordered" evidence="1">
    <location>
        <begin position="35"/>
        <end position="76"/>
    </location>
</feature>
<feature type="compositionally biased region" description="Polar residues" evidence="1">
    <location>
        <begin position="1"/>
        <end position="16"/>
    </location>
</feature>
<reference evidence="2 3" key="1">
    <citation type="journal article" date="2022" name="Allergy">
        <title>Genome assembly and annotation of Periplaneta americana reveal a comprehensive cockroach allergen profile.</title>
        <authorList>
            <person name="Wang L."/>
            <person name="Xiong Q."/>
            <person name="Saelim N."/>
            <person name="Wang L."/>
            <person name="Nong W."/>
            <person name="Wan A.T."/>
            <person name="Shi M."/>
            <person name="Liu X."/>
            <person name="Cao Q."/>
            <person name="Hui J.H.L."/>
            <person name="Sookrung N."/>
            <person name="Leung T.F."/>
            <person name="Tungtrongchitr A."/>
            <person name="Tsui S.K.W."/>
        </authorList>
    </citation>
    <scope>NUCLEOTIDE SEQUENCE [LARGE SCALE GENOMIC DNA]</scope>
    <source>
        <strain evidence="2">PWHHKU_190912</strain>
    </source>
</reference>
<organism evidence="2 3">
    <name type="scientific">Periplaneta americana</name>
    <name type="common">American cockroach</name>
    <name type="synonym">Blatta americana</name>
    <dbReference type="NCBI Taxonomy" id="6978"/>
    <lineage>
        <taxon>Eukaryota</taxon>
        <taxon>Metazoa</taxon>
        <taxon>Ecdysozoa</taxon>
        <taxon>Arthropoda</taxon>
        <taxon>Hexapoda</taxon>
        <taxon>Insecta</taxon>
        <taxon>Pterygota</taxon>
        <taxon>Neoptera</taxon>
        <taxon>Polyneoptera</taxon>
        <taxon>Dictyoptera</taxon>
        <taxon>Blattodea</taxon>
        <taxon>Blattoidea</taxon>
        <taxon>Blattidae</taxon>
        <taxon>Blattinae</taxon>
        <taxon>Periplaneta</taxon>
    </lineage>
</organism>
<proteinExistence type="predicted"/>
<accession>A0ABQ8SYJ6</accession>
<sequence length="213" mass="23839">MEESCESGNEPSSSLSHKGPVYKYFLGNETYFHECNTDATQGENNSDNDASSVSEENDSDVDEGRSTTTNDTSILSSDRNSEVLNVSDVSNYEIGKEPVSFLNYDGGRKLDQQFTLKSKIVCMEWKHASSLVRVQFKVSKLAAKILQFSGMPMESFAGLPDCRIVSINIKGSIFSVQGFLKLMQDPIWWQQQQATLQVWLGSLRPCSTEHRNQ</sequence>
<keyword evidence="3" id="KW-1185">Reference proteome</keyword>